<proteinExistence type="predicted"/>
<feature type="compositionally biased region" description="Polar residues" evidence="1">
    <location>
        <begin position="254"/>
        <end position="267"/>
    </location>
</feature>
<feature type="compositionally biased region" description="Polar residues" evidence="1">
    <location>
        <begin position="80"/>
        <end position="102"/>
    </location>
</feature>
<feature type="region of interest" description="Disordered" evidence="1">
    <location>
        <begin position="317"/>
        <end position="354"/>
    </location>
</feature>
<keyword evidence="3" id="KW-1185">Reference proteome</keyword>
<evidence type="ECO:0000313" key="2">
    <source>
        <dbReference type="EMBL" id="KAE8145377.1"/>
    </source>
</evidence>
<organism evidence="2 3">
    <name type="scientific">Aspergillus avenaceus</name>
    <dbReference type="NCBI Taxonomy" id="36643"/>
    <lineage>
        <taxon>Eukaryota</taxon>
        <taxon>Fungi</taxon>
        <taxon>Dikarya</taxon>
        <taxon>Ascomycota</taxon>
        <taxon>Pezizomycotina</taxon>
        <taxon>Eurotiomycetes</taxon>
        <taxon>Eurotiomycetidae</taxon>
        <taxon>Eurotiales</taxon>
        <taxon>Aspergillaceae</taxon>
        <taxon>Aspergillus</taxon>
        <taxon>Aspergillus subgen. Circumdati</taxon>
    </lineage>
</organism>
<feature type="compositionally biased region" description="Polar residues" evidence="1">
    <location>
        <begin position="396"/>
        <end position="429"/>
    </location>
</feature>
<dbReference type="Proteomes" id="UP000325780">
    <property type="component" value="Unassembled WGS sequence"/>
</dbReference>
<feature type="compositionally biased region" description="Polar residues" evidence="1">
    <location>
        <begin position="43"/>
        <end position="54"/>
    </location>
</feature>
<evidence type="ECO:0000313" key="3">
    <source>
        <dbReference type="Proteomes" id="UP000325780"/>
    </source>
</evidence>
<feature type="compositionally biased region" description="Polar residues" evidence="1">
    <location>
        <begin position="377"/>
        <end position="386"/>
    </location>
</feature>
<feature type="region of interest" description="Disordered" evidence="1">
    <location>
        <begin position="377"/>
        <end position="476"/>
    </location>
</feature>
<feature type="region of interest" description="Disordered" evidence="1">
    <location>
        <begin position="24"/>
        <end position="148"/>
    </location>
</feature>
<gene>
    <name evidence="2" type="ORF">BDV25DRAFT_72359</name>
</gene>
<feature type="compositionally biased region" description="Basic and acidic residues" evidence="1">
    <location>
        <begin position="121"/>
        <end position="130"/>
    </location>
</feature>
<sequence length="671" mass="74212">MRDDTEGTRPRRLSFTQHLQRMLHIEGSGTQKQSVGSHVPSGGNDSSVILHSDQSSGSKGKGKTSRPGVNDKSNDHTKTHNAYSYTTLGSRVSASDVENSENSPRHRSIQTTSQQLQAKPTPKDQPKRSDVCVSPTWNSNPTQKNERHATLRVEAKRAGHEKKFMKVEQSELTKNSIFIKREPRRLTKKQPFGSTSRASSVSLDTPDASRRFSSIFPGSRRTSRSRSQPSSVNGDDNDKSQLPPQSLRAGEVSNPVSTSQPTTPVLSTTLPESFCATISKELAVQSNPLLPIDIASSQPQKILQSVEMATAVEATEKQNHFSSSKKSRLHGQGFRQRSPVILGDSARTSAPDEPAELDRITFAASLDLGKRVFNSRQHSQRASLQQEFARDASRVPETNTTSKTPTASGNSAKIKTSNLPSSPSAQQLDSPEDTQIRYPLSDVNRRHRMGKSFTSSPLASLRTLKNSAGTQSDITSAERTSDLADNLNHGGPFVLCQTASHLNMIPSHSIASSRPQDSCYQNSRQLPIKTLDISMDTHQQSGLANDSKLPECRCKSHLGVATSGTQPKRLSTLTQRSNQKEQRVAGRARPRYREMPFVSPKGDSRSIQHRQTNLYTGPAPQKMIDRKVVEKNHQLYHYRQVCRMNQNPMNITLPMKLHQVVRVHRMMKAAT</sequence>
<feature type="compositionally biased region" description="Polar residues" evidence="1">
    <location>
        <begin position="109"/>
        <end position="118"/>
    </location>
</feature>
<dbReference type="EMBL" id="ML742352">
    <property type="protein sequence ID" value="KAE8145377.1"/>
    <property type="molecule type" value="Genomic_DNA"/>
</dbReference>
<feature type="region of interest" description="Disordered" evidence="1">
    <location>
        <begin position="179"/>
        <end position="267"/>
    </location>
</feature>
<evidence type="ECO:0000256" key="1">
    <source>
        <dbReference type="SAM" id="MobiDB-lite"/>
    </source>
</evidence>
<accession>A0A5N6TGD9</accession>
<name>A0A5N6TGD9_ASPAV</name>
<feature type="compositionally biased region" description="Polar residues" evidence="1">
    <location>
        <begin position="452"/>
        <end position="476"/>
    </location>
</feature>
<protein>
    <submittedName>
        <fullName evidence="2">Uncharacterized protein</fullName>
    </submittedName>
</protein>
<dbReference type="OrthoDB" id="5386674at2759"/>
<dbReference type="AlphaFoldDB" id="A0A5N6TGD9"/>
<feature type="compositionally biased region" description="Polar residues" evidence="1">
    <location>
        <begin position="192"/>
        <end position="203"/>
    </location>
</feature>
<reference evidence="2 3" key="1">
    <citation type="submission" date="2019-04" db="EMBL/GenBank/DDBJ databases">
        <title>Friends and foes A comparative genomics study of 23 Aspergillus species from section Flavi.</title>
        <authorList>
            <consortium name="DOE Joint Genome Institute"/>
            <person name="Kjaerbolling I."/>
            <person name="Vesth T."/>
            <person name="Frisvad J.C."/>
            <person name="Nybo J.L."/>
            <person name="Theobald S."/>
            <person name="Kildgaard S."/>
            <person name="Isbrandt T."/>
            <person name="Kuo A."/>
            <person name="Sato A."/>
            <person name="Lyhne E.K."/>
            <person name="Kogle M.E."/>
            <person name="Wiebenga A."/>
            <person name="Kun R.S."/>
            <person name="Lubbers R.J."/>
            <person name="Makela M.R."/>
            <person name="Barry K."/>
            <person name="Chovatia M."/>
            <person name="Clum A."/>
            <person name="Daum C."/>
            <person name="Haridas S."/>
            <person name="He G."/>
            <person name="LaButti K."/>
            <person name="Lipzen A."/>
            <person name="Mondo S."/>
            <person name="Riley R."/>
            <person name="Salamov A."/>
            <person name="Simmons B.A."/>
            <person name="Magnuson J.K."/>
            <person name="Henrissat B."/>
            <person name="Mortensen U.H."/>
            <person name="Larsen T.O."/>
            <person name="Devries R.P."/>
            <person name="Grigoriev I.V."/>
            <person name="Machida M."/>
            <person name="Baker S.E."/>
            <person name="Andersen M.R."/>
        </authorList>
    </citation>
    <scope>NUCLEOTIDE SEQUENCE [LARGE SCALE GENOMIC DNA]</scope>
    <source>
        <strain evidence="2 3">IBT 18842</strain>
    </source>
</reference>